<protein>
    <recommendedName>
        <fullName evidence="4">DUF4241 domain-containing protein</fullName>
    </recommendedName>
</protein>
<organism evidence="2 3">
    <name type="scientific">Gordonia alkaliphila</name>
    <dbReference type="NCBI Taxonomy" id="1053547"/>
    <lineage>
        <taxon>Bacteria</taxon>
        <taxon>Bacillati</taxon>
        <taxon>Actinomycetota</taxon>
        <taxon>Actinomycetes</taxon>
        <taxon>Mycobacteriales</taxon>
        <taxon>Gordoniaceae</taxon>
        <taxon>Gordonia</taxon>
    </lineage>
</organism>
<proteinExistence type="predicted"/>
<evidence type="ECO:0008006" key="4">
    <source>
        <dbReference type="Google" id="ProtNLM"/>
    </source>
</evidence>
<gene>
    <name evidence="2" type="ORF">GCM10023217_27780</name>
</gene>
<evidence type="ECO:0000313" key="2">
    <source>
        <dbReference type="EMBL" id="GAA4754553.1"/>
    </source>
</evidence>
<comment type="caution">
    <text evidence="2">The sequence shown here is derived from an EMBL/GenBank/DDBJ whole genome shotgun (WGS) entry which is preliminary data.</text>
</comment>
<name>A0ABP8ZEE4_9ACTN</name>
<sequence length="255" mass="27189">MQGRYRTVDPQEESSMPDDFPLSEGTTLTTAVFGVPVGGLVQVWTDKPTVWRLVDVGGFSDAVGIGSVARTQIGPGRYREVCLFDDENGTVVLQERHFLEASDKGYQVGGRVFQAEPPSEVFGDPWEDLSAAVFHAAARAFDRGELIVVEPGGWDDSDGRYCLIGAFHDGAVDQIVLETSPVPAGSEVWPATDETAGQTISAPVSDDTLRGAGTLAIDAVHRWGLAPWDVTITYVVPPEAFTEQAAANAVPPADG</sequence>
<accession>A0ABP8ZEE4</accession>
<reference evidence="3" key="1">
    <citation type="journal article" date="2019" name="Int. J. Syst. Evol. Microbiol.">
        <title>The Global Catalogue of Microorganisms (GCM) 10K type strain sequencing project: providing services to taxonomists for standard genome sequencing and annotation.</title>
        <authorList>
            <consortium name="The Broad Institute Genomics Platform"/>
            <consortium name="The Broad Institute Genome Sequencing Center for Infectious Disease"/>
            <person name="Wu L."/>
            <person name="Ma J."/>
        </authorList>
    </citation>
    <scope>NUCLEOTIDE SEQUENCE [LARGE SCALE GENOMIC DNA]</scope>
    <source>
        <strain evidence="3">JCM 18077</strain>
    </source>
</reference>
<evidence type="ECO:0000313" key="3">
    <source>
        <dbReference type="Proteomes" id="UP001500822"/>
    </source>
</evidence>
<dbReference type="Proteomes" id="UP001500822">
    <property type="component" value="Unassembled WGS sequence"/>
</dbReference>
<keyword evidence="3" id="KW-1185">Reference proteome</keyword>
<dbReference type="EMBL" id="BAABIE010000013">
    <property type="protein sequence ID" value="GAA4754553.1"/>
    <property type="molecule type" value="Genomic_DNA"/>
</dbReference>
<evidence type="ECO:0000256" key="1">
    <source>
        <dbReference type="SAM" id="MobiDB-lite"/>
    </source>
</evidence>
<feature type="region of interest" description="Disordered" evidence="1">
    <location>
        <begin position="1"/>
        <end position="20"/>
    </location>
</feature>